<keyword evidence="5" id="KW-1185">Reference proteome</keyword>
<proteinExistence type="inferred from homology"/>
<dbReference type="Pfam" id="PF18201">
    <property type="entry name" value="PIH1_CS"/>
    <property type="match status" value="1"/>
</dbReference>
<gene>
    <name evidence="4" type="ORF">Vafri_20131</name>
</gene>
<feature type="compositionally biased region" description="Polar residues" evidence="2">
    <location>
        <begin position="60"/>
        <end position="86"/>
    </location>
</feature>
<accession>A0A8J4FAE2</accession>
<name>A0A8J4FAE2_9CHLO</name>
<comment type="caution">
    <text evidence="4">The sequence shown here is derived from an EMBL/GenBank/DDBJ whole genome shotgun (WGS) entry which is preliminary data.</text>
</comment>
<feature type="domain" description="PIH1D1/2/3 CS-like" evidence="3">
    <location>
        <begin position="288"/>
        <end position="352"/>
    </location>
</feature>
<dbReference type="EMBL" id="BNCO01000087">
    <property type="protein sequence ID" value="GIL66649.1"/>
    <property type="molecule type" value="Genomic_DNA"/>
</dbReference>
<evidence type="ECO:0000256" key="2">
    <source>
        <dbReference type="SAM" id="MobiDB-lite"/>
    </source>
</evidence>
<dbReference type="InterPro" id="IPR041442">
    <property type="entry name" value="PIH1D1/2/3_CS-like"/>
</dbReference>
<protein>
    <recommendedName>
        <fullName evidence="3">PIH1D1/2/3 CS-like domain-containing protein</fullName>
    </recommendedName>
</protein>
<evidence type="ECO:0000313" key="5">
    <source>
        <dbReference type="Proteomes" id="UP000747399"/>
    </source>
</evidence>
<dbReference type="CDD" id="cd00298">
    <property type="entry name" value="ACD_sHsps_p23-like"/>
    <property type="match status" value="1"/>
</dbReference>
<organism evidence="4 5">
    <name type="scientific">Volvox africanus</name>
    <dbReference type="NCBI Taxonomy" id="51714"/>
    <lineage>
        <taxon>Eukaryota</taxon>
        <taxon>Viridiplantae</taxon>
        <taxon>Chlorophyta</taxon>
        <taxon>core chlorophytes</taxon>
        <taxon>Chlorophyceae</taxon>
        <taxon>CS clade</taxon>
        <taxon>Chlamydomonadales</taxon>
        <taxon>Volvocaceae</taxon>
        <taxon>Volvox</taxon>
    </lineage>
</organism>
<dbReference type="Proteomes" id="UP000747399">
    <property type="component" value="Unassembled WGS sequence"/>
</dbReference>
<dbReference type="AlphaFoldDB" id="A0A8J4FAE2"/>
<evidence type="ECO:0000313" key="4">
    <source>
        <dbReference type="EMBL" id="GIL66649.1"/>
    </source>
</evidence>
<feature type="region of interest" description="Disordered" evidence="2">
    <location>
        <begin position="60"/>
        <end position="106"/>
    </location>
</feature>
<evidence type="ECO:0000256" key="1">
    <source>
        <dbReference type="ARBA" id="ARBA00008511"/>
    </source>
</evidence>
<evidence type="ECO:0000259" key="3">
    <source>
        <dbReference type="Pfam" id="PF18201"/>
    </source>
</evidence>
<reference evidence="4" key="1">
    <citation type="journal article" date="2021" name="Proc. Natl. Acad. Sci. U.S.A.">
        <title>Three genomes in the algal genus Volvox reveal the fate of a haploid sex-determining region after a transition to homothallism.</title>
        <authorList>
            <person name="Yamamoto K."/>
            <person name="Hamaji T."/>
            <person name="Kawai-Toyooka H."/>
            <person name="Matsuzaki R."/>
            <person name="Takahashi F."/>
            <person name="Nishimura Y."/>
            <person name="Kawachi M."/>
            <person name="Noguchi H."/>
            <person name="Minakuchi Y."/>
            <person name="Umen J.G."/>
            <person name="Toyoda A."/>
            <person name="Nozaki H."/>
        </authorList>
    </citation>
    <scope>NUCLEOTIDE SEQUENCE</scope>
    <source>
        <strain evidence="4">NIES-3780</strain>
    </source>
</reference>
<sequence>TYYNNYSISVVGISMAVPQPPPDSLEYLRIFDLPAASSLPEELRGCTLFSKAKFIHANSKGASHSGRNLNASGDSNLSTEKGNSVPSAGDGTHPGRHQGKGTGSGFNYSKALNAALDGAGSSVTSRGDGKFQDGGDFAVSDAPGGRAKFVHLTPEALAPGNAKRTIQQLDQLQMAAGRMQRGPADAASFDSRGRTGDTSLQYRSVQQQHAAALAAAANILYDINDEDAGAGHQAAGSATSGATAAAAPIASPVAAAAAPAPLAECPKGLRTPDYVLRELPGGPTGHGQLEVSILLPSVSSPEEVDVWLSTGGELQVAVPGKYHLKLDLPHPVLDDTSHAKWSKAKKRLILTLTKKMLQ</sequence>
<comment type="similarity">
    <text evidence="1">Belongs to the PIH1 family.</text>
</comment>
<feature type="non-terminal residue" evidence="4">
    <location>
        <position position="1"/>
    </location>
</feature>